<dbReference type="Gene3D" id="1.10.3720.10">
    <property type="entry name" value="MetI-like"/>
    <property type="match status" value="1"/>
</dbReference>
<protein>
    <submittedName>
        <fullName evidence="10">Amino acid ABC transporter permease</fullName>
    </submittedName>
</protein>
<organism evidence="10 11">
    <name type="scientific">Halospeciosus flavus</name>
    <dbReference type="NCBI Taxonomy" id="3032283"/>
    <lineage>
        <taxon>Archaea</taxon>
        <taxon>Methanobacteriati</taxon>
        <taxon>Methanobacteriota</taxon>
        <taxon>Stenosarchaea group</taxon>
        <taxon>Halobacteria</taxon>
        <taxon>Halobacteriales</taxon>
        <taxon>Halobacteriaceae</taxon>
        <taxon>Halospeciosus</taxon>
    </lineage>
</organism>
<keyword evidence="7 8" id="KW-0472">Membrane</keyword>
<comment type="caution">
    <text evidence="10">The sequence shown here is derived from an EMBL/GenBank/DDBJ whole genome shotgun (WGS) entry which is preliminary data.</text>
</comment>
<dbReference type="AlphaFoldDB" id="A0ABD5Z9A7"/>
<gene>
    <name evidence="10" type="ORF">ACFQJ9_20545</name>
</gene>
<dbReference type="Pfam" id="PF00528">
    <property type="entry name" value="BPD_transp_1"/>
    <property type="match status" value="1"/>
</dbReference>
<comment type="similarity">
    <text evidence="8">Belongs to the binding-protein-dependent transport system permease family.</text>
</comment>
<dbReference type="SUPFAM" id="SSF161098">
    <property type="entry name" value="MetI-like"/>
    <property type="match status" value="1"/>
</dbReference>
<evidence type="ECO:0000256" key="6">
    <source>
        <dbReference type="ARBA" id="ARBA00022989"/>
    </source>
</evidence>
<feature type="transmembrane region" description="Helical" evidence="8">
    <location>
        <begin position="239"/>
        <end position="259"/>
    </location>
</feature>
<sequence>MSETETGAAPDVRTEEPRDYAAGLKYTVGALFWGWILLRWLNDWFGGVLVPRGQAFVPPSTFAALADSVPLFAGLFDAVAFAVQFFPNLVNALWLSVILTVVSITLGFPIAVVLAAARVYGEYSNWLALAYVELLRGTPLLAQLFVLYYGLPWIPAFFRNLSFVGQGIFPAQAVWVAIVGFILNSAAYQAEYIRGAIQSVDPGQLEAARSVGLSKVEGIRHVVLPQALRFAIPGWTNELVYLVKYSSLAAFITVPELFYQAQSFASETYHYTELFVLAGILYLGLVVTVSNLMSHVEARVAIPGLGASEGR</sequence>
<feature type="transmembrane region" description="Helical" evidence="8">
    <location>
        <begin position="128"/>
        <end position="151"/>
    </location>
</feature>
<feature type="domain" description="ABC transmembrane type-1" evidence="9">
    <location>
        <begin position="89"/>
        <end position="293"/>
    </location>
</feature>
<keyword evidence="4 8" id="KW-0812">Transmembrane</keyword>
<evidence type="ECO:0000256" key="2">
    <source>
        <dbReference type="ARBA" id="ARBA00022448"/>
    </source>
</evidence>
<evidence type="ECO:0000256" key="8">
    <source>
        <dbReference type="RuleBase" id="RU363032"/>
    </source>
</evidence>
<dbReference type="NCBIfam" id="TIGR01726">
    <property type="entry name" value="HEQRo_perm_3TM"/>
    <property type="match status" value="1"/>
</dbReference>
<dbReference type="InterPro" id="IPR000515">
    <property type="entry name" value="MetI-like"/>
</dbReference>
<feature type="transmembrane region" description="Helical" evidence="8">
    <location>
        <begin position="271"/>
        <end position="289"/>
    </location>
</feature>
<feature type="transmembrane region" description="Helical" evidence="8">
    <location>
        <begin position="62"/>
        <end position="86"/>
    </location>
</feature>
<keyword evidence="3" id="KW-1003">Cell membrane</keyword>
<dbReference type="InterPro" id="IPR010065">
    <property type="entry name" value="AA_ABC_transptr_permease_3TM"/>
</dbReference>
<dbReference type="PANTHER" id="PTHR30614:SF0">
    <property type="entry name" value="L-CYSTINE TRANSPORT SYSTEM PERMEASE PROTEIN TCYL"/>
    <property type="match status" value="1"/>
</dbReference>
<comment type="subcellular location">
    <subcellularLocation>
        <location evidence="1 8">Cell membrane</location>
        <topology evidence="1 8">Multi-pass membrane protein</topology>
    </subcellularLocation>
</comment>
<keyword evidence="11" id="KW-1185">Reference proteome</keyword>
<evidence type="ECO:0000313" key="11">
    <source>
        <dbReference type="Proteomes" id="UP001596447"/>
    </source>
</evidence>
<reference evidence="10 11" key="1">
    <citation type="journal article" date="2019" name="Int. J. Syst. Evol. Microbiol.">
        <title>The Global Catalogue of Microorganisms (GCM) 10K type strain sequencing project: providing services to taxonomists for standard genome sequencing and annotation.</title>
        <authorList>
            <consortium name="The Broad Institute Genomics Platform"/>
            <consortium name="The Broad Institute Genome Sequencing Center for Infectious Disease"/>
            <person name="Wu L."/>
            <person name="Ma J."/>
        </authorList>
    </citation>
    <scope>NUCLEOTIDE SEQUENCE [LARGE SCALE GENOMIC DNA]</scope>
    <source>
        <strain evidence="10 11">XZGYJ-43</strain>
    </source>
</reference>
<proteinExistence type="inferred from homology"/>
<name>A0ABD5Z9A7_9EURY</name>
<keyword evidence="5" id="KW-0029">Amino-acid transport</keyword>
<evidence type="ECO:0000256" key="3">
    <source>
        <dbReference type="ARBA" id="ARBA00022475"/>
    </source>
</evidence>
<dbReference type="Proteomes" id="UP001596447">
    <property type="component" value="Unassembled WGS sequence"/>
</dbReference>
<evidence type="ECO:0000259" key="9">
    <source>
        <dbReference type="PROSITE" id="PS50928"/>
    </source>
</evidence>
<evidence type="ECO:0000256" key="7">
    <source>
        <dbReference type="ARBA" id="ARBA00023136"/>
    </source>
</evidence>
<dbReference type="EMBL" id="JBHTAR010000011">
    <property type="protein sequence ID" value="MFC7201766.1"/>
    <property type="molecule type" value="Genomic_DNA"/>
</dbReference>
<evidence type="ECO:0000256" key="5">
    <source>
        <dbReference type="ARBA" id="ARBA00022970"/>
    </source>
</evidence>
<accession>A0ABD5Z9A7</accession>
<evidence type="ECO:0000256" key="4">
    <source>
        <dbReference type="ARBA" id="ARBA00022692"/>
    </source>
</evidence>
<evidence type="ECO:0000256" key="1">
    <source>
        <dbReference type="ARBA" id="ARBA00004651"/>
    </source>
</evidence>
<dbReference type="PROSITE" id="PS50928">
    <property type="entry name" value="ABC_TM1"/>
    <property type="match status" value="1"/>
</dbReference>
<dbReference type="GO" id="GO:0006865">
    <property type="term" value="P:amino acid transport"/>
    <property type="evidence" value="ECO:0007669"/>
    <property type="project" value="UniProtKB-KW"/>
</dbReference>
<feature type="transmembrane region" description="Helical" evidence="8">
    <location>
        <begin position="20"/>
        <end position="41"/>
    </location>
</feature>
<dbReference type="PANTHER" id="PTHR30614">
    <property type="entry name" value="MEMBRANE COMPONENT OF AMINO ACID ABC TRANSPORTER"/>
    <property type="match status" value="1"/>
</dbReference>
<dbReference type="InterPro" id="IPR043429">
    <property type="entry name" value="ArtM/GltK/GlnP/TcyL/YhdX-like"/>
</dbReference>
<dbReference type="RefSeq" id="WP_279528502.1">
    <property type="nucleotide sequence ID" value="NZ_CP122312.1"/>
</dbReference>
<dbReference type="CDD" id="cd06261">
    <property type="entry name" value="TM_PBP2"/>
    <property type="match status" value="1"/>
</dbReference>
<feature type="transmembrane region" description="Helical" evidence="8">
    <location>
        <begin position="92"/>
        <end position="116"/>
    </location>
</feature>
<dbReference type="GO" id="GO:0005886">
    <property type="term" value="C:plasma membrane"/>
    <property type="evidence" value="ECO:0007669"/>
    <property type="project" value="UniProtKB-SubCell"/>
</dbReference>
<evidence type="ECO:0000313" key="10">
    <source>
        <dbReference type="EMBL" id="MFC7201766.1"/>
    </source>
</evidence>
<feature type="transmembrane region" description="Helical" evidence="8">
    <location>
        <begin position="163"/>
        <end position="184"/>
    </location>
</feature>
<keyword evidence="2 8" id="KW-0813">Transport</keyword>
<dbReference type="InterPro" id="IPR035906">
    <property type="entry name" value="MetI-like_sf"/>
</dbReference>
<keyword evidence="6 8" id="KW-1133">Transmembrane helix</keyword>